<evidence type="ECO:0000256" key="1">
    <source>
        <dbReference type="SAM" id="MobiDB-lite"/>
    </source>
</evidence>
<name>A0AA86TS66_9EUKA</name>
<dbReference type="EMBL" id="CATOUU010000368">
    <property type="protein sequence ID" value="CAI9926395.1"/>
    <property type="molecule type" value="Genomic_DNA"/>
</dbReference>
<dbReference type="EMBL" id="CAXDID020000729">
    <property type="protein sequence ID" value="CAL6112001.1"/>
    <property type="molecule type" value="Genomic_DNA"/>
</dbReference>
<sequence length="175" mass="19658">MSLSFVHPARRSYRLGCFGELSRVRASRHARSSANPNVWRKEKSQQGCCRGTCSRIISAKQPSAQLNPPILTESNGQQWITRLGHRRRAQNRAKFVATSLSPMRVVNSRIPQAARPRTVQSWSSWEGGVPFSAENNTRPVRYETTGRTQAYQQAQEKKSKRDSPSSGERTGTCQA</sequence>
<organism evidence="2">
    <name type="scientific">Hexamita inflata</name>
    <dbReference type="NCBI Taxonomy" id="28002"/>
    <lineage>
        <taxon>Eukaryota</taxon>
        <taxon>Metamonada</taxon>
        <taxon>Diplomonadida</taxon>
        <taxon>Hexamitidae</taxon>
        <taxon>Hexamitinae</taxon>
        <taxon>Hexamita</taxon>
    </lineage>
</organism>
<dbReference type="AlphaFoldDB" id="A0AA86TS66"/>
<evidence type="ECO:0000313" key="4">
    <source>
        <dbReference type="Proteomes" id="UP001642409"/>
    </source>
</evidence>
<evidence type="ECO:0000313" key="3">
    <source>
        <dbReference type="EMBL" id="CAL6112001.1"/>
    </source>
</evidence>
<proteinExistence type="predicted"/>
<gene>
    <name evidence="2" type="ORF">HINF_LOCUS14040</name>
    <name evidence="3" type="ORF">HINF_LOCUS76832</name>
</gene>
<feature type="compositionally biased region" description="Polar residues" evidence="1">
    <location>
        <begin position="145"/>
        <end position="154"/>
    </location>
</feature>
<feature type="compositionally biased region" description="Polar residues" evidence="1">
    <location>
        <begin position="164"/>
        <end position="175"/>
    </location>
</feature>
<dbReference type="Proteomes" id="UP001642409">
    <property type="component" value="Unassembled WGS sequence"/>
</dbReference>
<keyword evidence="4" id="KW-1185">Reference proteome</keyword>
<comment type="caution">
    <text evidence="2">The sequence shown here is derived from an EMBL/GenBank/DDBJ whole genome shotgun (WGS) entry which is preliminary data.</text>
</comment>
<reference evidence="3 4" key="2">
    <citation type="submission" date="2024-07" db="EMBL/GenBank/DDBJ databases">
        <authorList>
            <person name="Akdeniz Z."/>
        </authorList>
    </citation>
    <scope>NUCLEOTIDE SEQUENCE [LARGE SCALE GENOMIC DNA]</scope>
</reference>
<evidence type="ECO:0000313" key="2">
    <source>
        <dbReference type="EMBL" id="CAI9926395.1"/>
    </source>
</evidence>
<feature type="region of interest" description="Disordered" evidence="1">
    <location>
        <begin position="119"/>
        <end position="175"/>
    </location>
</feature>
<reference evidence="2" key="1">
    <citation type="submission" date="2023-06" db="EMBL/GenBank/DDBJ databases">
        <authorList>
            <person name="Kurt Z."/>
        </authorList>
    </citation>
    <scope>NUCLEOTIDE SEQUENCE</scope>
</reference>
<protein>
    <submittedName>
        <fullName evidence="3">Hypothetical_protein</fullName>
    </submittedName>
</protein>
<accession>A0AA86TS66</accession>